<accession>A0A9W4WX72</accession>
<comment type="caution">
    <text evidence="1">The sequence shown here is derived from an EMBL/GenBank/DDBJ whole genome shotgun (WGS) entry which is preliminary data.</text>
</comment>
<dbReference type="AlphaFoldDB" id="A0A9W4WX72"/>
<gene>
    <name evidence="1" type="ORF">FWILDA_LOCUS12260</name>
</gene>
<feature type="non-terminal residue" evidence="1">
    <location>
        <position position="154"/>
    </location>
</feature>
<name>A0A9W4WX72_9GLOM</name>
<dbReference type="EMBL" id="CAMKVN010003871">
    <property type="protein sequence ID" value="CAI2185805.1"/>
    <property type="molecule type" value="Genomic_DNA"/>
</dbReference>
<evidence type="ECO:0000313" key="2">
    <source>
        <dbReference type="Proteomes" id="UP001153678"/>
    </source>
</evidence>
<dbReference type="Proteomes" id="UP001153678">
    <property type="component" value="Unassembled WGS sequence"/>
</dbReference>
<proteinExistence type="predicted"/>
<sequence>FPLGALPLRYPSPVLPNMKKFCDKKFCKNSTNEEGEEIDEDNCEVEESDNYKLKIEADSELQKRIIGCKLHHSMQKLEEEYNTQNRRVLTRQPDSTIGVIVGPSMGHYSEATKELTATSKFTIKLLGEDNIINNLRIIAAVILYSQYSHLPLLY</sequence>
<evidence type="ECO:0000313" key="1">
    <source>
        <dbReference type="EMBL" id="CAI2185805.1"/>
    </source>
</evidence>
<keyword evidence="2" id="KW-1185">Reference proteome</keyword>
<organism evidence="1 2">
    <name type="scientific">Funneliformis geosporum</name>
    <dbReference type="NCBI Taxonomy" id="1117311"/>
    <lineage>
        <taxon>Eukaryota</taxon>
        <taxon>Fungi</taxon>
        <taxon>Fungi incertae sedis</taxon>
        <taxon>Mucoromycota</taxon>
        <taxon>Glomeromycotina</taxon>
        <taxon>Glomeromycetes</taxon>
        <taxon>Glomerales</taxon>
        <taxon>Glomeraceae</taxon>
        <taxon>Funneliformis</taxon>
    </lineage>
</organism>
<protein>
    <submittedName>
        <fullName evidence="1">5607_t:CDS:1</fullName>
    </submittedName>
</protein>
<dbReference type="OrthoDB" id="2381603at2759"/>
<reference evidence="1" key="1">
    <citation type="submission" date="2022-08" db="EMBL/GenBank/DDBJ databases">
        <authorList>
            <person name="Kallberg Y."/>
            <person name="Tangrot J."/>
            <person name="Rosling A."/>
        </authorList>
    </citation>
    <scope>NUCLEOTIDE SEQUENCE</scope>
    <source>
        <strain evidence="1">Wild A</strain>
    </source>
</reference>